<feature type="coiled-coil region" evidence="1">
    <location>
        <begin position="221"/>
        <end position="255"/>
    </location>
</feature>
<evidence type="ECO:0000313" key="3">
    <source>
        <dbReference type="Proteomes" id="UP000008555"/>
    </source>
</evidence>
<sequence>MNKWDSLMSRSESAEKKSEEATQSVVNELYDFTSFNIDQFEHIFNYIYNKKHQLMKGDLTRIKSLVCRYEIFLYFAYHDYCVKKYLSLRGEDRLRYSFEELHRWLEKWFHCEPDPGIKKQIEKRQEELKTPHNTLALSQNTFNFTTKKVMESLDNDLDNDIEIKRTTRTIERRIAALDATKKPLRLAENQRFFTVVKKIEPIIDGYKKNNRERQNSVTKTKEGLKKLKAELNSRNKNYENIIHVFRKNIENEKKEVFRSHLGLKGHEAPSNVSCFTRFWKRHLWRSDLWKRYNKVIKLIDSCLPSFNC</sequence>
<evidence type="ECO:0000313" key="2">
    <source>
        <dbReference type="EMBL" id="ABS77756.2"/>
    </source>
</evidence>
<organism evidence="2 3">
    <name type="scientific">Coxiella burnetii (strain Dugway 5J108-111)</name>
    <dbReference type="NCBI Taxonomy" id="434922"/>
    <lineage>
        <taxon>Bacteria</taxon>
        <taxon>Pseudomonadati</taxon>
        <taxon>Pseudomonadota</taxon>
        <taxon>Gammaproteobacteria</taxon>
        <taxon>Legionellales</taxon>
        <taxon>Coxiellaceae</taxon>
        <taxon>Coxiella</taxon>
    </lineage>
</organism>
<accession>A9KDS1</accession>
<dbReference type="AlphaFoldDB" id="A9KDS1"/>
<dbReference type="EMBL" id="CP000733">
    <property type="protein sequence ID" value="ABS77756.2"/>
    <property type="molecule type" value="Genomic_DNA"/>
</dbReference>
<dbReference type="Proteomes" id="UP000008555">
    <property type="component" value="Chromosome"/>
</dbReference>
<keyword evidence="1" id="KW-0175">Coiled coil</keyword>
<dbReference type="HOGENOM" id="CLU_923526_0_0_6"/>
<proteinExistence type="predicted"/>
<dbReference type="KEGG" id="cbd:CBUD_0746"/>
<protein>
    <submittedName>
        <fullName evidence="2">Uncharacterized protein</fullName>
    </submittedName>
</protein>
<evidence type="ECO:0000256" key="1">
    <source>
        <dbReference type="SAM" id="Coils"/>
    </source>
</evidence>
<reference evidence="2 3" key="1">
    <citation type="journal article" date="2009" name="Infect. Immun.">
        <title>Comparative genomics reveal extensive transposon-mediated genomic plasticity and diversity among potential effector proteins within the genus Coxiella.</title>
        <authorList>
            <person name="Beare P.A."/>
            <person name="Unsworth N."/>
            <person name="Andoh M."/>
            <person name="Voth D.E."/>
            <person name="Omsland A."/>
            <person name="Gilk S.D."/>
            <person name="Williams K.P."/>
            <person name="Sobral B.W."/>
            <person name="Kupko J.J.III."/>
            <person name="Porcella S.F."/>
            <person name="Samuel J.E."/>
            <person name="Heinzen R.A."/>
        </authorList>
    </citation>
    <scope>NUCLEOTIDE SEQUENCE [LARGE SCALE GENOMIC DNA]</scope>
    <source>
        <strain evidence="2 3">Dugway 5J108-111</strain>
    </source>
</reference>
<name>A9KDS1_COXBN</name>
<gene>
    <name evidence="2" type="ordered locus">CBUD_0746</name>
</gene>